<dbReference type="Proteomes" id="UP000189735">
    <property type="component" value="Unassembled WGS sequence"/>
</dbReference>
<dbReference type="Gene3D" id="1.20.1250.20">
    <property type="entry name" value="MFS general substrate transporter like domains"/>
    <property type="match status" value="2"/>
</dbReference>
<dbReference type="SUPFAM" id="SSF103473">
    <property type="entry name" value="MFS general substrate transporter"/>
    <property type="match status" value="1"/>
</dbReference>
<feature type="transmembrane region" description="Helical" evidence="5">
    <location>
        <begin position="105"/>
        <end position="127"/>
    </location>
</feature>
<evidence type="ECO:0000313" key="8">
    <source>
        <dbReference type="Proteomes" id="UP000189735"/>
    </source>
</evidence>
<feature type="transmembrane region" description="Helical" evidence="5">
    <location>
        <begin position="345"/>
        <end position="368"/>
    </location>
</feature>
<evidence type="ECO:0000256" key="2">
    <source>
        <dbReference type="ARBA" id="ARBA00022692"/>
    </source>
</evidence>
<organism evidence="7 8">
    <name type="scientific">Agreia bicolorata</name>
    <dbReference type="NCBI Taxonomy" id="110935"/>
    <lineage>
        <taxon>Bacteria</taxon>
        <taxon>Bacillati</taxon>
        <taxon>Actinomycetota</taxon>
        <taxon>Actinomycetes</taxon>
        <taxon>Micrococcales</taxon>
        <taxon>Microbacteriaceae</taxon>
        <taxon>Agreia</taxon>
    </lineage>
</organism>
<proteinExistence type="predicted"/>
<feature type="transmembrane region" description="Helical" evidence="5">
    <location>
        <begin position="166"/>
        <end position="186"/>
    </location>
</feature>
<feature type="transmembrane region" description="Helical" evidence="5">
    <location>
        <begin position="220"/>
        <end position="239"/>
    </location>
</feature>
<feature type="transmembrane region" description="Helical" evidence="5">
    <location>
        <begin position="83"/>
        <end position="99"/>
    </location>
</feature>
<protein>
    <submittedName>
        <fullName evidence="7">MFS transporter, CP family, cyanate transporter</fullName>
    </submittedName>
</protein>
<keyword evidence="4 5" id="KW-0472">Membrane</keyword>
<feature type="transmembrane region" description="Helical" evidence="5">
    <location>
        <begin position="139"/>
        <end position="160"/>
    </location>
</feature>
<dbReference type="Pfam" id="PF07690">
    <property type="entry name" value="MFS_1"/>
    <property type="match status" value="1"/>
</dbReference>
<dbReference type="AlphaFoldDB" id="A0A1T4XCB3"/>
<evidence type="ECO:0000259" key="6">
    <source>
        <dbReference type="PROSITE" id="PS50850"/>
    </source>
</evidence>
<evidence type="ECO:0000313" key="7">
    <source>
        <dbReference type="EMBL" id="SKA87210.1"/>
    </source>
</evidence>
<dbReference type="GO" id="GO:0022857">
    <property type="term" value="F:transmembrane transporter activity"/>
    <property type="evidence" value="ECO:0007669"/>
    <property type="project" value="InterPro"/>
</dbReference>
<dbReference type="PANTHER" id="PTHR23523">
    <property type="match status" value="1"/>
</dbReference>
<keyword evidence="3 5" id="KW-1133">Transmembrane helix</keyword>
<dbReference type="PROSITE" id="PS50850">
    <property type="entry name" value="MFS"/>
    <property type="match status" value="1"/>
</dbReference>
<sequence length="404" mass="41469">MTTRDNGSLARAMPWFLLVAVILFALNLRGPIVAIAPVIGQIRDELGLSAATAGLLTSLPVLCFALATPLAAALIARAGPERAVLISLTGILIGTLIRAQGGFAVAVIGTLVIGIAITVGNVVVPVVVRRDFPAPKVGIVTGVYTAALNVGAMLTSLGTAPLADWLGWRAAITAWAVLVVAAILVWGQAAGWHRSILGDREIAPNSSETAQPHSASYRSLTAWLLMLAFGGQAFSYYGITTWLPTILHEVQGLDAKSAGASSSVFQILAVVGALGVPVLANRWRPGSVVALVGVLWLAMPVGLLLAPQLWPLWSVLGGAAQGGGITIVFIIIVRMSASNDQARGMSAFVQGGGYLLAATGPSIVGAVHEATGGWSAPLVVVAASVLVLLIVGVTAAVRVESRHP</sequence>
<reference evidence="8" key="1">
    <citation type="submission" date="2017-02" db="EMBL/GenBank/DDBJ databases">
        <authorList>
            <person name="Varghese N."/>
            <person name="Submissions S."/>
        </authorList>
    </citation>
    <scope>NUCLEOTIDE SEQUENCE [LARGE SCALE GENOMIC DNA]</scope>
    <source>
        <strain evidence="8">VKM Ac-2052</strain>
    </source>
</reference>
<dbReference type="EMBL" id="FUYG01000002">
    <property type="protein sequence ID" value="SKA87210.1"/>
    <property type="molecule type" value="Genomic_DNA"/>
</dbReference>
<keyword evidence="2 5" id="KW-0812">Transmembrane</keyword>
<feature type="transmembrane region" description="Helical" evidence="5">
    <location>
        <begin position="287"/>
        <end position="306"/>
    </location>
</feature>
<dbReference type="GO" id="GO:0005886">
    <property type="term" value="C:plasma membrane"/>
    <property type="evidence" value="ECO:0007669"/>
    <property type="project" value="UniProtKB-SubCell"/>
</dbReference>
<evidence type="ECO:0000256" key="3">
    <source>
        <dbReference type="ARBA" id="ARBA00022989"/>
    </source>
</evidence>
<feature type="transmembrane region" description="Helical" evidence="5">
    <location>
        <begin position="50"/>
        <end position="76"/>
    </location>
</feature>
<evidence type="ECO:0000256" key="4">
    <source>
        <dbReference type="ARBA" id="ARBA00023136"/>
    </source>
</evidence>
<evidence type="ECO:0000256" key="5">
    <source>
        <dbReference type="SAM" id="Phobius"/>
    </source>
</evidence>
<feature type="transmembrane region" description="Helical" evidence="5">
    <location>
        <begin position="259"/>
        <end position="280"/>
    </location>
</feature>
<dbReference type="InterPro" id="IPR011701">
    <property type="entry name" value="MFS"/>
</dbReference>
<evidence type="ECO:0000256" key="1">
    <source>
        <dbReference type="ARBA" id="ARBA00004651"/>
    </source>
</evidence>
<accession>A0A1T4XCB3</accession>
<dbReference type="PANTHER" id="PTHR23523:SF2">
    <property type="entry name" value="2-NITROIMIDAZOLE TRANSPORTER"/>
    <property type="match status" value="1"/>
</dbReference>
<name>A0A1T4XCB3_9MICO</name>
<comment type="subcellular location">
    <subcellularLocation>
        <location evidence="1">Cell membrane</location>
        <topology evidence="1">Multi-pass membrane protein</topology>
    </subcellularLocation>
</comment>
<feature type="transmembrane region" description="Helical" evidence="5">
    <location>
        <begin position="312"/>
        <end position="333"/>
    </location>
</feature>
<dbReference type="InterPro" id="IPR036259">
    <property type="entry name" value="MFS_trans_sf"/>
</dbReference>
<dbReference type="InterPro" id="IPR020846">
    <property type="entry name" value="MFS_dom"/>
</dbReference>
<dbReference type="InterPro" id="IPR052524">
    <property type="entry name" value="MFS_Cyanate_Porter"/>
</dbReference>
<dbReference type="RefSeq" id="WP_078713593.1">
    <property type="nucleotide sequence ID" value="NZ_FUYG01000002.1"/>
</dbReference>
<gene>
    <name evidence="7" type="ORF">SAMN06295879_1051</name>
</gene>
<feature type="domain" description="Major facilitator superfamily (MFS) profile" evidence="6">
    <location>
        <begin position="15"/>
        <end position="400"/>
    </location>
</feature>
<feature type="transmembrane region" description="Helical" evidence="5">
    <location>
        <begin position="374"/>
        <end position="397"/>
    </location>
</feature>